<dbReference type="EMBL" id="BPLR01016414">
    <property type="protein sequence ID" value="GIY83648.1"/>
    <property type="molecule type" value="Genomic_DNA"/>
</dbReference>
<evidence type="ECO:0000313" key="2">
    <source>
        <dbReference type="EMBL" id="GIY83648.1"/>
    </source>
</evidence>
<keyword evidence="3" id="KW-1185">Reference proteome</keyword>
<gene>
    <name evidence="2" type="ORF">CEXT_462421</name>
</gene>
<feature type="region of interest" description="Disordered" evidence="1">
    <location>
        <begin position="161"/>
        <end position="187"/>
    </location>
</feature>
<sequence>MPQTNAESQSRQIALIYGSRNATFNRYLDTLRTYSFQLLRIGLSQILHLRNQFCFYQTDLFPKNLGHFEVSSAQLIPSRLCEEEGHPTSTLHSSWVSEGAKVIPLFILPLREFRFGVLEELAKEEENSSIRRRREVWDGESSRRKKERIIHRRQESSAYLLIRNKNIKGRSPKRSQSEKAQEPSANQ</sequence>
<evidence type="ECO:0000256" key="1">
    <source>
        <dbReference type="SAM" id="MobiDB-lite"/>
    </source>
</evidence>
<protein>
    <submittedName>
        <fullName evidence="2">Uncharacterized protein</fullName>
    </submittedName>
</protein>
<proteinExistence type="predicted"/>
<accession>A0AAV4WMU8</accession>
<organism evidence="2 3">
    <name type="scientific">Caerostris extrusa</name>
    <name type="common">Bark spider</name>
    <name type="synonym">Caerostris bankana</name>
    <dbReference type="NCBI Taxonomy" id="172846"/>
    <lineage>
        <taxon>Eukaryota</taxon>
        <taxon>Metazoa</taxon>
        <taxon>Ecdysozoa</taxon>
        <taxon>Arthropoda</taxon>
        <taxon>Chelicerata</taxon>
        <taxon>Arachnida</taxon>
        <taxon>Araneae</taxon>
        <taxon>Araneomorphae</taxon>
        <taxon>Entelegynae</taxon>
        <taxon>Araneoidea</taxon>
        <taxon>Araneidae</taxon>
        <taxon>Caerostris</taxon>
    </lineage>
</organism>
<comment type="caution">
    <text evidence="2">The sequence shown here is derived from an EMBL/GenBank/DDBJ whole genome shotgun (WGS) entry which is preliminary data.</text>
</comment>
<reference evidence="2 3" key="1">
    <citation type="submission" date="2021-06" db="EMBL/GenBank/DDBJ databases">
        <title>Caerostris extrusa draft genome.</title>
        <authorList>
            <person name="Kono N."/>
            <person name="Arakawa K."/>
        </authorList>
    </citation>
    <scope>NUCLEOTIDE SEQUENCE [LARGE SCALE GENOMIC DNA]</scope>
</reference>
<dbReference type="AlphaFoldDB" id="A0AAV4WMU8"/>
<dbReference type="Proteomes" id="UP001054945">
    <property type="component" value="Unassembled WGS sequence"/>
</dbReference>
<evidence type="ECO:0000313" key="3">
    <source>
        <dbReference type="Proteomes" id="UP001054945"/>
    </source>
</evidence>
<name>A0AAV4WMU8_CAEEX</name>